<evidence type="ECO:0000256" key="2">
    <source>
        <dbReference type="ARBA" id="ARBA00022692"/>
    </source>
</evidence>
<evidence type="ECO:0000313" key="7">
    <source>
        <dbReference type="Proteomes" id="UP000664800"/>
    </source>
</evidence>
<dbReference type="Pfam" id="PF04193">
    <property type="entry name" value="PQ-loop"/>
    <property type="match status" value="1"/>
</dbReference>
<organism evidence="6 7">
    <name type="scientific">Thiomonas arsenitoxydans (strain DSM 22701 / CIP 110005 / 3As)</name>
    <dbReference type="NCBI Taxonomy" id="426114"/>
    <lineage>
        <taxon>Bacteria</taxon>
        <taxon>Pseudomonadati</taxon>
        <taxon>Pseudomonadota</taxon>
        <taxon>Betaproteobacteria</taxon>
        <taxon>Burkholderiales</taxon>
        <taxon>Thiomonas</taxon>
    </lineage>
</organism>
<dbReference type="Proteomes" id="UP000664800">
    <property type="component" value="Unassembled WGS sequence"/>
</dbReference>
<feature type="transmembrane region" description="Helical" evidence="5">
    <location>
        <begin position="64"/>
        <end position="83"/>
    </location>
</feature>
<evidence type="ECO:0000313" key="6">
    <source>
        <dbReference type="EMBL" id="MBN8745554.1"/>
    </source>
</evidence>
<dbReference type="Gene3D" id="1.20.1280.290">
    <property type="match status" value="1"/>
</dbReference>
<keyword evidence="2 5" id="KW-0812">Transmembrane</keyword>
<accession>A0A8I1SYE3</accession>
<comment type="subcellular location">
    <subcellularLocation>
        <location evidence="1">Membrane</location>
        <topology evidence="1">Multi-pass membrane protein</topology>
    </subcellularLocation>
</comment>
<evidence type="ECO:0000256" key="3">
    <source>
        <dbReference type="ARBA" id="ARBA00022989"/>
    </source>
</evidence>
<gene>
    <name evidence="6" type="ORF">J0I24_14815</name>
</gene>
<keyword evidence="6" id="KW-0762">Sugar transport</keyword>
<dbReference type="EMBL" id="JAFKMR010000033">
    <property type="protein sequence ID" value="MBN8745554.1"/>
    <property type="molecule type" value="Genomic_DNA"/>
</dbReference>
<dbReference type="GO" id="GO:0016020">
    <property type="term" value="C:membrane"/>
    <property type="evidence" value="ECO:0007669"/>
    <property type="project" value="UniProtKB-SubCell"/>
</dbReference>
<evidence type="ECO:0000256" key="4">
    <source>
        <dbReference type="ARBA" id="ARBA00023136"/>
    </source>
</evidence>
<comment type="caution">
    <text evidence="6">The sequence shown here is derived from an EMBL/GenBank/DDBJ whole genome shotgun (WGS) entry which is preliminary data.</text>
</comment>
<dbReference type="AlphaFoldDB" id="A0A8I1SYE3"/>
<dbReference type="GO" id="GO:0051119">
    <property type="term" value="F:sugar transmembrane transporter activity"/>
    <property type="evidence" value="ECO:0007669"/>
    <property type="project" value="InterPro"/>
</dbReference>
<evidence type="ECO:0000256" key="5">
    <source>
        <dbReference type="SAM" id="Phobius"/>
    </source>
</evidence>
<sequence length="91" mass="9866">MAFHLTDLIGYGAAFLTTVSFVPQAWLTVRTRDVSGISLGMYTLFTAGVALWLAYGVVQRSWPLVGANAVTFLLALAVLIMRLRYGARQAG</sequence>
<proteinExistence type="predicted"/>
<keyword evidence="4 5" id="KW-0472">Membrane</keyword>
<protein>
    <submittedName>
        <fullName evidence="6">SemiSWEET family sugar transporter</fullName>
    </submittedName>
</protein>
<feature type="transmembrane region" description="Helical" evidence="5">
    <location>
        <begin position="6"/>
        <end position="27"/>
    </location>
</feature>
<name>A0A8I1SYE3_THIA3</name>
<keyword evidence="6" id="KW-0813">Transport</keyword>
<dbReference type="InterPro" id="IPR047662">
    <property type="entry name" value="SemiSWEET"/>
</dbReference>
<reference evidence="6" key="1">
    <citation type="submission" date="2021-02" db="EMBL/GenBank/DDBJ databases">
        <title>Thiocyanate and organic carbon inputs drive convergent selection for specific autotrophic Afipia and Thiobacillus strains within complex microbiomes.</title>
        <authorList>
            <person name="Huddy R.J."/>
            <person name="Sachdeva R."/>
            <person name="Kadzinga F."/>
            <person name="Kantor R.S."/>
            <person name="Harrison S.T.L."/>
            <person name="Banfield J.F."/>
        </authorList>
    </citation>
    <scope>NUCLEOTIDE SEQUENCE</scope>
    <source>
        <strain evidence="6">SCN18_13_7_16_R3_B_64_19</strain>
    </source>
</reference>
<feature type="transmembrane region" description="Helical" evidence="5">
    <location>
        <begin position="39"/>
        <end position="58"/>
    </location>
</feature>
<evidence type="ECO:0000256" key="1">
    <source>
        <dbReference type="ARBA" id="ARBA00004141"/>
    </source>
</evidence>
<dbReference type="RefSeq" id="WP_276732453.1">
    <property type="nucleotide sequence ID" value="NZ_JAFKMR010000033.1"/>
</dbReference>
<keyword evidence="3 5" id="KW-1133">Transmembrane helix</keyword>
<dbReference type="InterPro" id="IPR006603">
    <property type="entry name" value="PQ-loop_rpt"/>
</dbReference>
<dbReference type="NCBIfam" id="NF037968">
    <property type="entry name" value="SemiSWEET_2"/>
    <property type="match status" value="1"/>
</dbReference>